<dbReference type="EMBL" id="CADIKG010000007">
    <property type="protein sequence ID" value="CAB3758650.1"/>
    <property type="molecule type" value="Genomic_DNA"/>
</dbReference>
<keyword evidence="4" id="KW-1185">Reference proteome</keyword>
<dbReference type="OrthoDB" id="9799053at2"/>
<dbReference type="Proteomes" id="UP000494135">
    <property type="component" value="Unassembled WGS sequence"/>
</dbReference>
<proteinExistence type="predicted"/>
<evidence type="ECO:0000313" key="3">
    <source>
        <dbReference type="EMBL" id="ORT84938.1"/>
    </source>
</evidence>
<dbReference type="InterPro" id="IPR011051">
    <property type="entry name" value="RmlC_Cupin_sf"/>
</dbReference>
<name>A0A1X1PFK7_9BURK</name>
<feature type="domain" description="(S)-ureidoglycine aminohydrolase cupin" evidence="1">
    <location>
        <begin position="45"/>
        <end position="117"/>
    </location>
</feature>
<dbReference type="Pfam" id="PF05899">
    <property type="entry name" value="Cupin_3"/>
    <property type="match status" value="1"/>
</dbReference>
<reference evidence="2 5" key="2">
    <citation type="submission" date="2020-04" db="EMBL/GenBank/DDBJ databases">
        <authorList>
            <person name="De Canck E."/>
        </authorList>
    </citation>
    <scope>NUCLEOTIDE SEQUENCE [LARGE SCALE GENOMIC DNA]</scope>
    <source>
        <strain evidence="2 5">LMG 29660</strain>
    </source>
</reference>
<gene>
    <name evidence="3" type="ORF">B7G54_17300</name>
    <name evidence="2" type="ORF">LMG29660_03498</name>
</gene>
<evidence type="ECO:0000313" key="2">
    <source>
        <dbReference type="EMBL" id="CAB3758650.1"/>
    </source>
</evidence>
<accession>A0A1X1PFK7</accession>
<dbReference type="InterPro" id="IPR014710">
    <property type="entry name" value="RmlC-like_jellyroll"/>
</dbReference>
<evidence type="ECO:0000259" key="1">
    <source>
        <dbReference type="Pfam" id="PF05899"/>
    </source>
</evidence>
<reference evidence="3 4" key="1">
    <citation type="submission" date="2017-04" db="EMBL/GenBank/DDBJ databases">
        <title>Burkholderia puraquae sp. nov., a novel Burkholderia cepacia complex species from hospital setting samples.</title>
        <authorList>
            <person name="Martina P."/>
            <person name="Leguizamon M."/>
            <person name="Prieto C."/>
            <person name="Sousa S."/>
            <person name="Montanaro P."/>
            <person name="Draghi W."/>
            <person name="Staembler M."/>
            <person name="Bettiol M."/>
            <person name="Figoli C."/>
            <person name="Palau J."/>
            <person name="Alvarez F."/>
            <person name="Benetti S."/>
            <person name="Anchat E."/>
            <person name="Vescina C."/>
            <person name="Ferreras J."/>
            <person name="Lasch P."/>
            <person name="Lagares A."/>
            <person name="Zorreguieta A."/>
            <person name="Yantorno O."/>
            <person name="Bosch A."/>
        </authorList>
    </citation>
    <scope>NUCLEOTIDE SEQUENCE [LARGE SCALE GENOMIC DNA]</scope>
    <source>
        <strain evidence="3 4">CAMPA 1040</strain>
    </source>
</reference>
<dbReference type="InterPro" id="IPR008579">
    <property type="entry name" value="UGlyAH_Cupin_dom"/>
</dbReference>
<dbReference type="PANTHER" id="PTHR40943">
    <property type="entry name" value="CYTOPLASMIC PROTEIN-RELATED"/>
    <property type="match status" value="1"/>
</dbReference>
<organism evidence="3 4">
    <name type="scientific">Burkholderia puraquae</name>
    <dbReference type="NCBI Taxonomy" id="1904757"/>
    <lineage>
        <taxon>Bacteria</taxon>
        <taxon>Pseudomonadati</taxon>
        <taxon>Pseudomonadota</taxon>
        <taxon>Betaproteobacteria</taxon>
        <taxon>Burkholderiales</taxon>
        <taxon>Burkholderiaceae</taxon>
        <taxon>Burkholderia</taxon>
        <taxon>Burkholderia cepacia complex</taxon>
    </lineage>
</organism>
<evidence type="ECO:0000313" key="4">
    <source>
        <dbReference type="Proteomes" id="UP000193146"/>
    </source>
</evidence>
<sequence>MPAVLDISAITDALAPNGEPVQYRVPPAKLIAGDPLQTLTPGFTSPCGRFSTGIWESTPGRWHVAYTEAEYCEILEGTSVIADPEGNTKTVRAGDRFVIPPGFRGTWEVVERTRKIFVAYDEQPPA</sequence>
<dbReference type="SUPFAM" id="SSF51182">
    <property type="entry name" value="RmlC-like cupins"/>
    <property type="match status" value="1"/>
</dbReference>
<dbReference type="Proteomes" id="UP000193146">
    <property type="component" value="Unassembled WGS sequence"/>
</dbReference>
<dbReference type="EMBL" id="NBYX01000008">
    <property type="protein sequence ID" value="ORT84938.1"/>
    <property type="molecule type" value="Genomic_DNA"/>
</dbReference>
<dbReference type="AlphaFoldDB" id="A0A1X1PFK7"/>
<evidence type="ECO:0000313" key="5">
    <source>
        <dbReference type="Proteomes" id="UP000494135"/>
    </source>
</evidence>
<protein>
    <recommendedName>
        <fullName evidence="1">(S)-ureidoglycine aminohydrolase cupin domain-containing protein</fullName>
    </recommendedName>
</protein>
<dbReference type="Gene3D" id="2.60.120.10">
    <property type="entry name" value="Jelly Rolls"/>
    <property type="match status" value="1"/>
</dbReference>
<dbReference type="PANTHER" id="PTHR40943:SF2">
    <property type="entry name" value="(S)-UREIDOGLYCINE AMINOHYDROLASE CUPIN DOMAIN-CONTAINING PROTEIN"/>
    <property type="match status" value="1"/>
</dbReference>
<dbReference type="CDD" id="cd02227">
    <property type="entry name" value="cupin_TM1112-like"/>
    <property type="match status" value="1"/>
</dbReference>